<accession>A0A813GX37</accession>
<name>A0A813GX37_POLGL</name>
<feature type="region of interest" description="Disordered" evidence="1">
    <location>
        <begin position="1"/>
        <end position="23"/>
    </location>
</feature>
<sequence length="86" mass="9810">MTRTLRPGSVSLEATGAGREHAAAQTHLSVARLENHDFGITRKNNHYSSQDKLTRSDPFFMKPRSGITNNSVKYNLVSNERLWFKY</sequence>
<dbReference type="OrthoDB" id="434959at2759"/>
<reference evidence="2" key="1">
    <citation type="submission" date="2021-02" db="EMBL/GenBank/DDBJ databases">
        <authorList>
            <person name="Dougan E. K."/>
            <person name="Rhodes N."/>
            <person name="Thang M."/>
            <person name="Chan C."/>
        </authorList>
    </citation>
    <scope>NUCLEOTIDE SEQUENCE</scope>
</reference>
<proteinExistence type="predicted"/>
<evidence type="ECO:0000256" key="1">
    <source>
        <dbReference type="SAM" id="MobiDB-lite"/>
    </source>
</evidence>
<keyword evidence="3" id="KW-1185">Reference proteome</keyword>
<gene>
    <name evidence="2" type="ORF">PGLA1383_LOCUS46241</name>
</gene>
<organism evidence="2 3">
    <name type="scientific">Polarella glacialis</name>
    <name type="common">Dinoflagellate</name>
    <dbReference type="NCBI Taxonomy" id="89957"/>
    <lineage>
        <taxon>Eukaryota</taxon>
        <taxon>Sar</taxon>
        <taxon>Alveolata</taxon>
        <taxon>Dinophyceae</taxon>
        <taxon>Suessiales</taxon>
        <taxon>Suessiaceae</taxon>
        <taxon>Polarella</taxon>
    </lineage>
</organism>
<protein>
    <submittedName>
        <fullName evidence="2">Uncharacterized protein</fullName>
    </submittedName>
</protein>
<dbReference type="Proteomes" id="UP000654075">
    <property type="component" value="Unassembled WGS sequence"/>
</dbReference>
<comment type="caution">
    <text evidence="2">The sequence shown here is derived from an EMBL/GenBank/DDBJ whole genome shotgun (WGS) entry which is preliminary data.</text>
</comment>
<dbReference type="AlphaFoldDB" id="A0A813GX37"/>
<evidence type="ECO:0000313" key="3">
    <source>
        <dbReference type="Proteomes" id="UP000654075"/>
    </source>
</evidence>
<evidence type="ECO:0000313" key="2">
    <source>
        <dbReference type="EMBL" id="CAE8629839.1"/>
    </source>
</evidence>
<dbReference type="EMBL" id="CAJNNV010029723">
    <property type="protein sequence ID" value="CAE8629839.1"/>
    <property type="molecule type" value="Genomic_DNA"/>
</dbReference>